<evidence type="ECO:0000256" key="1">
    <source>
        <dbReference type="SAM" id="Phobius"/>
    </source>
</evidence>
<keyword evidence="1" id="KW-0812">Transmembrane</keyword>
<dbReference type="RefSeq" id="WP_168057927.1">
    <property type="nucleotide sequence ID" value="NZ_VTOW01000001.1"/>
</dbReference>
<keyword evidence="3" id="KW-1185">Reference proteome</keyword>
<dbReference type="EMBL" id="VTOW01000001">
    <property type="protein sequence ID" value="NKE69635.1"/>
    <property type="molecule type" value="Genomic_DNA"/>
</dbReference>
<comment type="caution">
    <text evidence="2">The sequence shown here is derived from an EMBL/GenBank/DDBJ whole genome shotgun (WGS) entry which is preliminary data.</text>
</comment>
<evidence type="ECO:0000313" key="2">
    <source>
        <dbReference type="EMBL" id="NKE69635.1"/>
    </source>
</evidence>
<gene>
    <name evidence="2" type="ORF">MNODULE_02595</name>
</gene>
<keyword evidence="1" id="KW-1133">Transmembrane helix</keyword>
<protein>
    <submittedName>
        <fullName evidence="2">Uncharacterized protein</fullName>
    </submittedName>
</protein>
<dbReference type="Proteomes" id="UP000534783">
    <property type="component" value="Unassembled WGS sequence"/>
</dbReference>
<keyword evidence="1" id="KW-0472">Membrane</keyword>
<proteinExistence type="predicted"/>
<name>A0A7X6DLY4_9BACT</name>
<accession>A0A7X6DLY4</accession>
<organism evidence="2 3">
    <name type="scientific">Candidatus Manganitrophus noduliformans</name>
    <dbReference type="NCBI Taxonomy" id="2606439"/>
    <lineage>
        <taxon>Bacteria</taxon>
        <taxon>Pseudomonadati</taxon>
        <taxon>Nitrospirota</taxon>
        <taxon>Nitrospiria</taxon>
        <taxon>Candidatus Troglogloeales</taxon>
        <taxon>Candidatus Manganitrophaceae</taxon>
        <taxon>Candidatus Manganitrophus</taxon>
    </lineage>
</organism>
<dbReference type="AlphaFoldDB" id="A0A7X6DLY4"/>
<feature type="transmembrane region" description="Helical" evidence="1">
    <location>
        <begin position="53"/>
        <end position="74"/>
    </location>
</feature>
<feature type="transmembrane region" description="Helical" evidence="1">
    <location>
        <begin position="24"/>
        <end position="41"/>
    </location>
</feature>
<sequence>MERILTAILSTILPGAGQLLQHRWVKGAVFLVIAMVISGVVRRQAMGEGNISLSLQMILVAMAVWSAVDAYMLAPTKK</sequence>
<evidence type="ECO:0000313" key="3">
    <source>
        <dbReference type="Proteomes" id="UP000534783"/>
    </source>
</evidence>
<reference evidence="2 3" key="1">
    <citation type="journal article" date="2020" name="Nature">
        <title>Bacterial chemolithoautotrophy via manganese oxidation.</title>
        <authorList>
            <person name="Yu H."/>
            <person name="Leadbetter J.R."/>
        </authorList>
    </citation>
    <scope>NUCLEOTIDE SEQUENCE [LARGE SCALE GENOMIC DNA]</scope>
    <source>
        <strain evidence="2 3">Mn-1</strain>
    </source>
</reference>